<dbReference type="EMBL" id="PVWJ01000014">
    <property type="protein sequence ID" value="PSB04313.1"/>
    <property type="molecule type" value="Genomic_DNA"/>
</dbReference>
<evidence type="ECO:0000313" key="1">
    <source>
        <dbReference type="EMBL" id="PSB04313.1"/>
    </source>
</evidence>
<sequence length="113" mass="13269">MLGLRTPVTEIKWSETEEKIAQVAFDKAYQRETTALIEEIRQYTGAIATLDDTWRLHDFLSSRRHDIDGKYDYRYPVLLFVFARLVQEKWLDLSELDGLDREKLAKIASIAMM</sequence>
<dbReference type="InterPro" id="IPR053747">
    <property type="entry name" value="Fluoresc_Recovery_Reg"/>
</dbReference>
<reference evidence="1 2" key="1">
    <citation type="submission" date="2018-02" db="EMBL/GenBank/DDBJ databases">
        <authorList>
            <person name="Cohen D.B."/>
            <person name="Kent A.D."/>
        </authorList>
    </citation>
    <scope>NUCLEOTIDE SEQUENCE [LARGE SCALE GENOMIC DNA]</scope>
    <source>
        <strain evidence="1 2">CCAP 1448/3</strain>
    </source>
</reference>
<keyword evidence="2" id="KW-1185">Reference proteome</keyword>
<dbReference type="GO" id="GO:0042651">
    <property type="term" value="C:thylakoid membrane"/>
    <property type="evidence" value="ECO:0007669"/>
    <property type="project" value="InterPro"/>
</dbReference>
<dbReference type="AlphaFoldDB" id="A0A2T1C837"/>
<accession>A0A2T1C837</accession>
<reference evidence="1 2" key="2">
    <citation type="submission" date="2018-03" db="EMBL/GenBank/DDBJ databases">
        <title>The ancient ancestry and fast evolution of plastids.</title>
        <authorList>
            <person name="Moore K.R."/>
            <person name="Magnabosco C."/>
            <person name="Momper L."/>
            <person name="Gold D.A."/>
            <person name="Bosak T."/>
            <person name="Fournier G.P."/>
        </authorList>
    </citation>
    <scope>NUCLEOTIDE SEQUENCE [LARGE SCALE GENOMIC DNA]</scope>
    <source>
        <strain evidence="1 2">CCAP 1448/3</strain>
    </source>
</reference>
<comment type="caution">
    <text evidence="1">The sequence shown here is derived from an EMBL/GenBank/DDBJ whole genome shotgun (WGS) entry which is preliminary data.</text>
</comment>
<name>A0A2T1C837_9CYAN</name>
<dbReference type="Gene3D" id="6.10.140.1840">
    <property type="match status" value="1"/>
</dbReference>
<dbReference type="Proteomes" id="UP000238762">
    <property type="component" value="Unassembled WGS sequence"/>
</dbReference>
<evidence type="ECO:0008006" key="3">
    <source>
        <dbReference type="Google" id="ProtNLM"/>
    </source>
</evidence>
<gene>
    <name evidence="1" type="ORF">C7B64_04395</name>
</gene>
<dbReference type="InterPro" id="IPR041601">
    <property type="entry name" value="FRP"/>
</dbReference>
<organism evidence="1 2">
    <name type="scientific">Merismopedia glauca CCAP 1448/3</name>
    <dbReference type="NCBI Taxonomy" id="1296344"/>
    <lineage>
        <taxon>Bacteria</taxon>
        <taxon>Bacillati</taxon>
        <taxon>Cyanobacteriota</taxon>
        <taxon>Cyanophyceae</taxon>
        <taxon>Synechococcales</taxon>
        <taxon>Merismopediaceae</taxon>
        <taxon>Merismopedia</taxon>
    </lineage>
</organism>
<proteinExistence type="predicted"/>
<evidence type="ECO:0000313" key="2">
    <source>
        <dbReference type="Proteomes" id="UP000238762"/>
    </source>
</evidence>
<dbReference type="OrthoDB" id="8239247at2"/>
<protein>
    <recommendedName>
        <fullName evidence="3">Fluorescence recovery protein</fullName>
    </recommendedName>
</protein>
<dbReference type="Pfam" id="PF18032">
    <property type="entry name" value="FRP"/>
    <property type="match status" value="1"/>
</dbReference>